<accession>A0A653BZ69</accession>
<proteinExistence type="predicted"/>
<feature type="region of interest" description="Disordered" evidence="1">
    <location>
        <begin position="956"/>
        <end position="987"/>
    </location>
</feature>
<dbReference type="Proteomes" id="UP000410492">
    <property type="component" value="Unassembled WGS sequence"/>
</dbReference>
<feature type="compositionally biased region" description="Polar residues" evidence="1">
    <location>
        <begin position="320"/>
        <end position="333"/>
    </location>
</feature>
<feature type="compositionally biased region" description="Polar residues" evidence="1">
    <location>
        <begin position="104"/>
        <end position="116"/>
    </location>
</feature>
<feature type="region of interest" description="Disordered" evidence="1">
    <location>
        <begin position="463"/>
        <end position="484"/>
    </location>
</feature>
<feature type="compositionally biased region" description="Polar residues" evidence="1">
    <location>
        <begin position="642"/>
        <end position="653"/>
    </location>
</feature>
<dbReference type="OrthoDB" id="10252754at2759"/>
<feature type="region of interest" description="Disordered" evidence="1">
    <location>
        <begin position="194"/>
        <end position="218"/>
    </location>
</feature>
<feature type="compositionally biased region" description="Polar residues" evidence="1">
    <location>
        <begin position="358"/>
        <end position="372"/>
    </location>
</feature>
<feature type="compositionally biased region" description="Basic and acidic residues" evidence="1">
    <location>
        <begin position="730"/>
        <end position="742"/>
    </location>
</feature>
<feature type="region of interest" description="Disordered" evidence="1">
    <location>
        <begin position="97"/>
        <end position="116"/>
    </location>
</feature>
<organism evidence="2 3">
    <name type="scientific">Callosobruchus maculatus</name>
    <name type="common">Southern cowpea weevil</name>
    <name type="synonym">Pulse bruchid</name>
    <dbReference type="NCBI Taxonomy" id="64391"/>
    <lineage>
        <taxon>Eukaryota</taxon>
        <taxon>Metazoa</taxon>
        <taxon>Ecdysozoa</taxon>
        <taxon>Arthropoda</taxon>
        <taxon>Hexapoda</taxon>
        <taxon>Insecta</taxon>
        <taxon>Pterygota</taxon>
        <taxon>Neoptera</taxon>
        <taxon>Endopterygota</taxon>
        <taxon>Coleoptera</taxon>
        <taxon>Polyphaga</taxon>
        <taxon>Cucujiformia</taxon>
        <taxon>Chrysomeloidea</taxon>
        <taxon>Chrysomelidae</taxon>
        <taxon>Bruchinae</taxon>
        <taxon>Bruchini</taxon>
        <taxon>Callosobruchus</taxon>
    </lineage>
</organism>
<feature type="compositionally biased region" description="Low complexity" evidence="1">
    <location>
        <begin position="716"/>
        <end position="729"/>
    </location>
</feature>
<feature type="compositionally biased region" description="Polar residues" evidence="1">
    <location>
        <begin position="1000"/>
        <end position="1027"/>
    </location>
</feature>
<feature type="region of interest" description="Disordered" evidence="1">
    <location>
        <begin position="425"/>
        <end position="450"/>
    </location>
</feature>
<dbReference type="EMBL" id="CAACVG010006679">
    <property type="protein sequence ID" value="VEN40935.1"/>
    <property type="molecule type" value="Genomic_DNA"/>
</dbReference>
<feature type="region of interest" description="Disordered" evidence="1">
    <location>
        <begin position="387"/>
        <end position="411"/>
    </location>
</feature>
<name>A0A653BZ69_CALMS</name>
<keyword evidence="3" id="KW-1185">Reference proteome</keyword>
<feature type="compositionally biased region" description="Basic residues" evidence="1">
    <location>
        <begin position="752"/>
        <end position="762"/>
    </location>
</feature>
<feature type="compositionally biased region" description="Polar residues" evidence="1">
    <location>
        <begin position="959"/>
        <end position="983"/>
    </location>
</feature>
<sequence length="1034" mass="116087">MLVDDDDFGEVELSFKPNVSKEDEQNCFQGTERPPRSAIQMNETLTDTQKQRNKSPGYNSNDYNSFAAHLSTGNTGSLKEITDASLQVEEIEEEPIKKRHRVQRSQNDKTNNIREPSNTQFAEALFEENEPLSGPLTDSGALGKMVYENIEIYNPKDIELEGSTKREEIEDFPTLPMKKQDEGLQTKITRTTEGNMERRKLQGSEQRQHNHEWDNKNSEFAKPNTYKYYISPLIVNIIEGPNDKTLSIDEDNSGLEDISEQLGKIDVLEHIVVTPRGTIISAVNNKVQEQKTTQTDAERKEINIVGCDGDAGKQRHNEIPHQSPNQTGQELNESCNERKIDIVGCGGDAAKQKHNEIPHQSPNESGQEPNESCNERKVDIVGCGGDAAKQKHNEIPHQSPNESRQEPNESCNERKIDIVGCGGDAAKQKHNEIPHQSPNESGQEPNESCNERKVDIVGCGGDAAKQKHNEIPHQSHNESGQERNEYYNERKIDKDHPLIPTTEEIITKSETYDFKSPENDKKATLGMSNTVAELIDHLDQSVVSFKSLAEEEATEYESAQEQSSFKLRMQTPIKQYEKSFARFFSCDDIGINSKQMACMGGFERHDIAMDEESTKVGVGAERIDEVREDNVKMDEGGGCSASDIQKQSTSGISVASKLRNLDSPADTSEDNKTITLDARSSTSTLVDEKSDGTKKRSSPDTSISSASKKRNLDQATTSTTSTLNTSSRSSSERKESDADKDAAGGSSSNVVTKRKKMTKRRFVAPQDSGDQSKTETSSDSKSIKPKPKALRKFIPPRKLTAKEIREEFERQDQKLMDFIHTPADSSEMSAYLERMLTRPSVKEVQNTQHLALIRKTDQGPEVIPAEARKYKKRRKSPIRRNFSKENVDLSIFSDKNAECFEKFLNSNEKDFSSFKFNHDESKKAEIIFKFDQVETKAGEYTDRSVTMSFIRKASDGAMESTQNSRPMFTPLKSSFNPHNQSLTPDGYFKQNKTEITNLLSKYQRPGPSQDSATGRQSRNIFESSSSIHCDDLNL</sequence>
<feature type="region of interest" description="Disordered" evidence="1">
    <location>
        <begin position="349"/>
        <end position="374"/>
    </location>
</feature>
<gene>
    <name evidence="2" type="ORF">CALMAC_LOCUS4933</name>
</gene>
<evidence type="ECO:0000256" key="1">
    <source>
        <dbReference type="SAM" id="MobiDB-lite"/>
    </source>
</evidence>
<feature type="compositionally biased region" description="Basic and acidic residues" evidence="1">
    <location>
        <begin position="464"/>
        <end position="484"/>
    </location>
</feature>
<feature type="region of interest" description="Disordered" evidence="1">
    <location>
        <begin position="626"/>
        <end position="786"/>
    </location>
</feature>
<reference evidence="2 3" key="1">
    <citation type="submission" date="2019-01" db="EMBL/GenBank/DDBJ databases">
        <authorList>
            <person name="Sayadi A."/>
        </authorList>
    </citation>
    <scope>NUCLEOTIDE SEQUENCE [LARGE SCALE GENOMIC DNA]</scope>
</reference>
<feature type="compositionally biased region" description="Basic and acidic residues" evidence="1">
    <location>
        <begin position="770"/>
        <end position="782"/>
    </location>
</feature>
<feature type="region of interest" description="Disordered" evidence="1">
    <location>
        <begin position="307"/>
        <end position="333"/>
    </location>
</feature>
<feature type="compositionally biased region" description="Basic and acidic residues" evidence="1">
    <location>
        <begin position="195"/>
        <end position="218"/>
    </location>
</feature>
<feature type="region of interest" description="Disordered" evidence="1">
    <location>
        <begin position="22"/>
        <end position="66"/>
    </location>
</feature>
<protein>
    <submittedName>
        <fullName evidence="2">Uncharacterized protein</fullName>
    </submittedName>
</protein>
<feature type="compositionally biased region" description="Basic and acidic residues" evidence="1">
    <location>
        <begin position="626"/>
        <end position="635"/>
    </location>
</feature>
<evidence type="ECO:0000313" key="2">
    <source>
        <dbReference type="EMBL" id="VEN40935.1"/>
    </source>
</evidence>
<feature type="compositionally biased region" description="Polar residues" evidence="1">
    <location>
        <begin position="434"/>
        <end position="448"/>
    </location>
</feature>
<evidence type="ECO:0000313" key="3">
    <source>
        <dbReference type="Proteomes" id="UP000410492"/>
    </source>
</evidence>
<feature type="region of interest" description="Disordered" evidence="1">
    <location>
        <begin position="1000"/>
        <end position="1034"/>
    </location>
</feature>
<feature type="compositionally biased region" description="Basic and acidic residues" evidence="1">
    <location>
        <begin position="686"/>
        <end position="698"/>
    </location>
</feature>
<dbReference type="AlphaFoldDB" id="A0A653BZ69"/>
<feature type="compositionally biased region" description="Polar residues" evidence="1">
    <location>
        <begin position="39"/>
        <end position="64"/>
    </location>
</feature>
<feature type="compositionally biased region" description="Basic and acidic residues" evidence="1">
    <location>
        <begin position="310"/>
        <end position="319"/>
    </location>
</feature>